<sequence>MENETGTGRESRPDDHEPCKGSSHASWCPNNVIVTRPGCSRGWDRRTTLRIWLDCCCPCIPLVHKIRYMYKGSHFRRVNKLRSCNPEPYRPKRDNLKHQVLGSFKRWGDSRAQLSEINAQSRLLQLPAEIRIMIFEMLLEVKDIHILWRNGKNIGAWYEEPEEGEPKSCACRRERRIDIMSALLTCRALSTSLTTHLYTTTTFHFHAPQTLLYFSTSLPRTSLSLIRTLHISTPSPSVCDDRAHPLNHNRITSLPDAYSSHNSFTRPLHWMPRSLRREHKHRDNVVGLPQFLADEHRSRTRVSRSTNMPSLWGAACAGVRKMSGLREVEVQVSMWAFRDGHVRRGEIERFVLGGLAIMREGKGEKEGGVRIVLEADWDVWVVWARDVGVEVRERAGK</sequence>
<dbReference type="Proteomes" id="UP000799444">
    <property type="component" value="Unassembled WGS sequence"/>
</dbReference>
<evidence type="ECO:0000313" key="3">
    <source>
        <dbReference type="EMBL" id="KAF2736745.1"/>
    </source>
</evidence>
<keyword evidence="4" id="KW-1185">Reference proteome</keyword>
<comment type="caution">
    <text evidence="3">The sequence shown here is derived from an EMBL/GenBank/DDBJ whole genome shotgun (WGS) entry which is preliminary data.</text>
</comment>
<name>A0A9P4R254_9PLEO</name>
<dbReference type="PANTHER" id="PTHR38790">
    <property type="entry name" value="2EXR DOMAIN-CONTAINING PROTEIN-RELATED"/>
    <property type="match status" value="1"/>
</dbReference>
<evidence type="ECO:0000259" key="2">
    <source>
        <dbReference type="Pfam" id="PF24864"/>
    </source>
</evidence>
<feature type="compositionally biased region" description="Basic and acidic residues" evidence="1">
    <location>
        <begin position="7"/>
        <end position="19"/>
    </location>
</feature>
<organism evidence="3 4">
    <name type="scientific">Polyplosphaeria fusca</name>
    <dbReference type="NCBI Taxonomy" id="682080"/>
    <lineage>
        <taxon>Eukaryota</taxon>
        <taxon>Fungi</taxon>
        <taxon>Dikarya</taxon>
        <taxon>Ascomycota</taxon>
        <taxon>Pezizomycotina</taxon>
        <taxon>Dothideomycetes</taxon>
        <taxon>Pleosporomycetidae</taxon>
        <taxon>Pleosporales</taxon>
        <taxon>Tetraplosphaeriaceae</taxon>
        <taxon>Polyplosphaeria</taxon>
    </lineage>
</organism>
<dbReference type="EMBL" id="ML996122">
    <property type="protein sequence ID" value="KAF2736745.1"/>
    <property type="molecule type" value="Genomic_DNA"/>
</dbReference>
<reference evidence="3" key="1">
    <citation type="journal article" date="2020" name="Stud. Mycol.">
        <title>101 Dothideomycetes genomes: a test case for predicting lifestyles and emergence of pathogens.</title>
        <authorList>
            <person name="Haridas S."/>
            <person name="Albert R."/>
            <person name="Binder M."/>
            <person name="Bloem J."/>
            <person name="Labutti K."/>
            <person name="Salamov A."/>
            <person name="Andreopoulos B."/>
            <person name="Baker S."/>
            <person name="Barry K."/>
            <person name="Bills G."/>
            <person name="Bluhm B."/>
            <person name="Cannon C."/>
            <person name="Castanera R."/>
            <person name="Culley D."/>
            <person name="Daum C."/>
            <person name="Ezra D."/>
            <person name="Gonzalez J."/>
            <person name="Henrissat B."/>
            <person name="Kuo A."/>
            <person name="Liang C."/>
            <person name="Lipzen A."/>
            <person name="Lutzoni F."/>
            <person name="Magnuson J."/>
            <person name="Mondo S."/>
            <person name="Nolan M."/>
            <person name="Ohm R."/>
            <person name="Pangilinan J."/>
            <person name="Park H.-J."/>
            <person name="Ramirez L."/>
            <person name="Alfaro M."/>
            <person name="Sun H."/>
            <person name="Tritt A."/>
            <person name="Yoshinaga Y."/>
            <person name="Zwiers L.-H."/>
            <person name="Turgeon B."/>
            <person name="Goodwin S."/>
            <person name="Spatafora J."/>
            <person name="Crous P."/>
            <person name="Grigoriev I."/>
        </authorList>
    </citation>
    <scope>NUCLEOTIDE SEQUENCE</scope>
    <source>
        <strain evidence="3">CBS 125425</strain>
    </source>
</reference>
<protein>
    <recommendedName>
        <fullName evidence="2">DUF7730 domain-containing protein</fullName>
    </recommendedName>
</protein>
<feature type="domain" description="DUF7730" evidence="2">
    <location>
        <begin position="119"/>
        <end position="232"/>
    </location>
</feature>
<dbReference type="AlphaFoldDB" id="A0A9P4R254"/>
<evidence type="ECO:0000256" key="1">
    <source>
        <dbReference type="SAM" id="MobiDB-lite"/>
    </source>
</evidence>
<feature type="region of interest" description="Disordered" evidence="1">
    <location>
        <begin position="1"/>
        <end position="24"/>
    </location>
</feature>
<proteinExistence type="predicted"/>
<dbReference type="Pfam" id="PF24864">
    <property type="entry name" value="DUF7730"/>
    <property type="match status" value="1"/>
</dbReference>
<dbReference type="InterPro" id="IPR056632">
    <property type="entry name" value="DUF7730"/>
</dbReference>
<accession>A0A9P4R254</accession>
<evidence type="ECO:0000313" key="4">
    <source>
        <dbReference type="Proteomes" id="UP000799444"/>
    </source>
</evidence>
<gene>
    <name evidence="3" type="ORF">EJ04DRAFT_575156</name>
</gene>